<feature type="domain" description="DM2" evidence="3">
    <location>
        <begin position="4"/>
        <end position="87"/>
    </location>
</feature>
<dbReference type="InterPro" id="IPR004343">
    <property type="entry name" value="Plus-3_dom"/>
</dbReference>
<reference evidence="4 5" key="1">
    <citation type="submission" date="2024-04" db="EMBL/GenBank/DDBJ databases">
        <authorList>
            <person name="Fracassetti M."/>
        </authorList>
    </citation>
    <scope>NUCLEOTIDE SEQUENCE [LARGE SCALE GENOMIC DNA]</scope>
</reference>
<name>A0AAV2E247_9ROSI</name>
<dbReference type="SUPFAM" id="SSF47592">
    <property type="entry name" value="SWIB/MDM2 domain"/>
    <property type="match status" value="1"/>
</dbReference>
<dbReference type="AlphaFoldDB" id="A0AAV2E247"/>
<accession>A0AAV2E247</accession>
<protein>
    <submittedName>
        <fullName evidence="4">Uncharacterized protein</fullName>
    </submittedName>
</protein>
<dbReference type="EMBL" id="OZ034817">
    <property type="protein sequence ID" value="CAL1379777.1"/>
    <property type="molecule type" value="Genomic_DNA"/>
</dbReference>
<sequence length="571" mass="64255">MRRKLVFNGWGSKDLLEFLASIRKETAEQLSQQEVVGIISKYCADRNLFDPEKRNRILCDAKLRALFRRKWINKNGIRTHVEKHFAENQLDDGGDDDDDDDDAMEIGELVNQGLEVGEGSGENYVVTGEKRKRIPSPEADCQKKGKGVVVVHKGLFASVTAENIKRVYLRKNVLYALMKEPESFDAKVVGCFVRIKTDPSDYSRTTSHLLALVTGVKRSPENAEMGDPVLLEVPCVLKDVPISEVSDENFTEDECEDLRQRVKDGMLKRPLVADFQEKAQSLHEVITRDWIIRELALGKRRIELESQKGWSSELAGYFEAWNELHTPKEQSRLLQEIPKIIADEEAGESACKEIPSHGKQAVVLQQKEVLRKVKPSKYLMRAGTWSPGNVMEATGSGNQTFVSPCNMEKKTRQEEIIKKAAKTTERETPAAAPFVMEKSRKNHAPNVASNSAVKTSKQTTEKSIPRKIEIIDLGNDDDEGDNTKPAAISNQAAAAAAMVASTKNLNTKMWHCISVRRGLRIGGLYSISLLKKLRDSSFSPTGLYFKVWKEGQREEEAILLEEAIRRAYRLK</sequence>
<evidence type="ECO:0000256" key="1">
    <source>
        <dbReference type="SAM" id="MobiDB-lite"/>
    </source>
</evidence>
<feature type="region of interest" description="Disordered" evidence="1">
    <location>
        <begin position="441"/>
        <end position="461"/>
    </location>
</feature>
<dbReference type="InterPro" id="IPR003121">
    <property type="entry name" value="SWIB_MDM2_domain"/>
</dbReference>
<dbReference type="PANTHER" id="PTHR46851:SF22">
    <property type="entry name" value="ZINC ION BINDING _ DNA BINDING PROTEIN"/>
    <property type="match status" value="1"/>
</dbReference>
<dbReference type="Pfam" id="PF25980">
    <property type="entry name" value="NERD_plant"/>
    <property type="match status" value="1"/>
</dbReference>
<dbReference type="Gene3D" id="1.10.245.10">
    <property type="entry name" value="SWIB/MDM2 domain"/>
    <property type="match status" value="1"/>
</dbReference>
<organism evidence="4 5">
    <name type="scientific">Linum trigynum</name>
    <dbReference type="NCBI Taxonomy" id="586398"/>
    <lineage>
        <taxon>Eukaryota</taxon>
        <taxon>Viridiplantae</taxon>
        <taxon>Streptophyta</taxon>
        <taxon>Embryophyta</taxon>
        <taxon>Tracheophyta</taxon>
        <taxon>Spermatophyta</taxon>
        <taxon>Magnoliopsida</taxon>
        <taxon>eudicotyledons</taxon>
        <taxon>Gunneridae</taxon>
        <taxon>Pentapetalae</taxon>
        <taxon>rosids</taxon>
        <taxon>fabids</taxon>
        <taxon>Malpighiales</taxon>
        <taxon>Linaceae</taxon>
        <taxon>Linum</taxon>
    </lineage>
</organism>
<feature type="domain" description="Plus3" evidence="2">
    <location>
        <begin position="158"/>
        <end position="287"/>
    </location>
</feature>
<dbReference type="InterPro" id="IPR058668">
    <property type="entry name" value="NERD_dom"/>
</dbReference>
<dbReference type="SUPFAM" id="SSF159042">
    <property type="entry name" value="Plus3-like"/>
    <property type="match status" value="1"/>
</dbReference>
<dbReference type="CDD" id="cd10567">
    <property type="entry name" value="SWIB-MDM2_like"/>
    <property type="match status" value="1"/>
</dbReference>
<dbReference type="InterPro" id="IPR045894">
    <property type="entry name" value="At5g08430-like"/>
</dbReference>
<dbReference type="InterPro" id="IPR035445">
    <property type="entry name" value="GYF-like_dom_sf"/>
</dbReference>
<evidence type="ECO:0000259" key="3">
    <source>
        <dbReference type="PROSITE" id="PS51925"/>
    </source>
</evidence>
<dbReference type="InterPro" id="IPR036885">
    <property type="entry name" value="SWIB_MDM2_dom_sf"/>
</dbReference>
<evidence type="ECO:0000313" key="4">
    <source>
        <dbReference type="EMBL" id="CAL1379777.1"/>
    </source>
</evidence>
<dbReference type="Gene3D" id="3.30.1490.40">
    <property type="match status" value="1"/>
</dbReference>
<evidence type="ECO:0000259" key="2">
    <source>
        <dbReference type="PROSITE" id="PS51360"/>
    </source>
</evidence>
<keyword evidence="5" id="KW-1185">Reference proteome</keyword>
<dbReference type="Pfam" id="PF02201">
    <property type="entry name" value="SWIB"/>
    <property type="match status" value="1"/>
</dbReference>
<feature type="compositionally biased region" description="Polar residues" evidence="1">
    <location>
        <begin position="447"/>
        <end position="458"/>
    </location>
</feature>
<dbReference type="SMART" id="SM00719">
    <property type="entry name" value="Plus3"/>
    <property type="match status" value="1"/>
</dbReference>
<dbReference type="Pfam" id="PF03126">
    <property type="entry name" value="Plus-3"/>
    <property type="match status" value="1"/>
</dbReference>
<proteinExistence type="predicted"/>
<dbReference type="Gene3D" id="3.90.70.200">
    <property type="entry name" value="Plus-3 domain"/>
    <property type="match status" value="1"/>
</dbReference>
<dbReference type="Proteomes" id="UP001497516">
    <property type="component" value="Chromosome 4"/>
</dbReference>
<dbReference type="PANTHER" id="PTHR46851">
    <property type="entry name" value="OS01G0884500 PROTEIN"/>
    <property type="match status" value="1"/>
</dbReference>
<gene>
    <name evidence="4" type="ORF">LTRI10_LOCUS21275</name>
</gene>
<dbReference type="InterPro" id="IPR036128">
    <property type="entry name" value="Plus3-like_sf"/>
</dbReference>
<dbReference type="PROSITE" id="PS51925">
    <property type="entry name" value="SWIB_MDM2"/>
    <property type="match status" value="1"/>
</dbReference>
<dbReference type="GO" id="GO:0003677">
    <property type="term" value="F:DNA binding"/>
    <property type="evidence" value="ECO:0007669"/>
    <property type="project" value="InterPro"/>
</dbReference>
<evidence type="ECO:0000313" key="5">
    <source>
        <dbReference type="Proteomes" id="UP001497516"/>
    </source>
</evidence>
<dbReference type="PROSITE" id="PS51360">
    <property type="entry name" value="PLUS3"/>
    <property type="match status" value="1"/>
</dbReference>